<dbReference type="PANTHER" id="PTHR10794">
    <property type="entry name" value="ABHYDROLASE DOMAIN-CONTAINING PROTEIN"/>
    <property type="match status" value="1"/>
</dbReference>
<dbReference type="GO" id="GO:0034338">
    <property type="term" value="F:short-chain carboxylesterase activity"/>
    <property type="evidence" value="ECO:0007669"/>
    <property type="project" value="TreeGrafter"/>
</dbReference>
<name>A0A3N4E4Z0_9GAMM</name>
<dbReference type="InterPro" id="IPR000073">
    <property type="entry name" value="AB_hydrolase_1"/>
</dbReference>
<feature type="domain" description="AB hydrolase-1" evidence="5">
    <location>
        <begin position="57"/>
        <end position="300"/>
    </location>
</feature>
<dbReference type="InterPro" id="IPR050960">
    <property type="entry name" value="AB_hydrolase_4_sf"/>
</dbReference>
<feature type="active site" description="Charge relay system" evidence="4">
    <location>
        <position position="137"/>
    </location>
</feature>
<evidence type="ECO:0000313" key="6">
    <source>
        <dbReference type="EMBL" id="AZG34944.1"/>
    </source>
</evidence>
<feature type="active site" description="Charge relay system" evidence="4">
    <location>
        <position position="266"/>
    </location>
</feature>
<evidence type="ECO:0000259" key="5">
    <source>
        <dbReference type="Pfam" id="PF00561"/>
    </source>
</evidence>
<keyword evidence="2" id="KW-0719">Serine esterase</keyword>
<gene>
    <name evidence="7" type="ORF">EGC77_07930</name>
    <name evidence="6" type="ORF">EGC80_08415</name>
</gene>
<evidence type="ECO:0000256" key="1">
    <source>
        <dbReference type="ARBA" id="ARBA00010884"/>
    </source>
</evidence>
<keyword evidence="3 7" id="KW-0378">Hydrolase</keyword>
<protein>
    <submittedName>
        <fullName evidence="7">Hydrolase</fullName>
    </submittedName>
</protein>
<evidence type="ECO:0000256" key="4">
    <source>
        <dbReference type="PIRSR" id="PIRSR005211-1"/>
    </source>
</evidence>
<dbReference type="GO" id="GO:0047372">
    <property type="term" value="F:monoacylglycerol lipase activity"/>
    <property type="evidence" value="ECO:0007669"/>
    <property type="project" value="TreeGrafter"/>
</dbReference>
<dbReference type="Proteomes" id="UP000273778">
    <property type="component" value="Chromosome"/>
</dbReference>
<dbReference type="EMBL" id="RKKB01000002">
    <property type="protein sequence ID" value="RPA33259.1"/>
    <property type="molecule type" value="Genomic_DNA"/>
</dbReference>
<organism evidence="7 9">
    <name type="scientific">Shewanella psychromarinicola</name>
    <dbReference type="NCBI Taxonomy" id="2487742"/>
    <lineage>
        <taxon>Bacteria</taxon>
        <taxon>Pseudomonadati</taxon>
        <taxon>Pseudomonadota</taxon>
        <taxon>Gammaproteobacteria</taxon>
        <taxon>Alteromonadales</taxon>
        <taxon>Shewanellaceae</taxon>
        <taxon>Shewanella</taxon>
    </lineage>
</organism>
<evidence type="ECO:0000313" key="8">
    <source>
        <dbReference type="Proteomes" id="UP000273778"/>
    </source>
</evidence>
<proteinExistence type="inferred from homology"/>
<evidence type="ECO:0000256" key="2">
    <source>
        <dbReference type="ARBA" id="ARBA00022487"/>
    </source>
</evidence>
<dbReference type="KEGG" id="spsr:EGC80_08415"/>
<reference evidence="7" key="3">
    <citation type="submission" date="2018-11" db="EMBL/GenBank/DDBJ databases">
        <authorList>
            <person name="Hwang Y.J."/>
            <person name="Hwang C.Y."/>
        </authorList>
    </citation>
    <scope>NUCLEOTIDE SEQUENCE</scope>
    <source>
        <strain evidence="7">R106</strain>
    </source>
</reference>
<sequence>MKTLFTPPWWAASPHVQTILPLLFKVARPATFRQRQELPDGDFIDLDWLGQAQNGEPILVIIHGLEGNTESHYARRMLIEAKKAKLSALVHHHRGCSGEPNRLARSYHSGDVNDLAYTLEQLKHYYPDSPLYAVGYSLGGNVLAKYQGSKQQHSLLERAVVVSAPLTLSACAKRLESGFSTLYQRFLIKRLQDKMLDKINSADLTEQMPITKKQLKMLNTFYLFDDKVTAPLHGFTDVNDYYQQSSGLAYLQHITKPTLVIHAKDDPFMTDEVIPNQDQLSPMVEYELHEFGGHVGFVEGGWPWKPRFYLEHRIIEFILSAGDTITEHDVPSSSLSHL</sequence>
<dbReference type="Proteomes" id="UP000278855">
    <property type="component" value="Unassembled WGS sequence"/>
</dbReference>
<dbReference type="PANTHER" id="PTHR10794:SF94">
    <property type="entry name" value="ESTERASE YHET-RELATED"/>
    <property type="match status" value="1"/>
</dbReference>
<dbReference type="OrthoDB" id="332676at2"/>
<comment type="similarity">
    <text evidence="1">Belongs to the AB hydrolase superfamily. AB hydrolase 4 family.</text>
</comment>
<dbReference type="EMBL" id="CP034073">
    <property type="protein sequence ID" value="AZG34944.1"/>
    <property type="molecule type" value="Genomic_DNA"/>
</dbReference>
<evidence type="ECO:0000313" key="9">
    <source>
        <dbReference type="Proteomes" id="UP000278855"/>
    </source>
</evidence>
<reference evidence="9" key="2">
    <citation type="submission" date="2018-11" db="EMBL/GenBank/DDBJ databases">
        <title>Shewanella sp. R106.</title>
        <authorList>
            <person name="Hwang Y.J."/>
            <person name="Hwang C.Y."/>
        </authorList>
    </citation>
    <scope>NUCLEOTIDE SEQUENCE [LARGE SCALE GENOMIC DNA]</scope>
    <source>
        <strain evidence="9">R106</strain>
    </source>
</reference>
<evidence type="ECO:0000313" key="7">
    <source>
        <dbReference type="EMBL" id="RPA33259.1"/>
    </source>
</evidence>
<dbReference type="PIRSF" id="PIRSF005211">
    <property type="entry name" value="Ab_hydro_YheT"/>
    <property type="match status" value="1"/>
</dbReference>
<dbReference type="NCBIfam" id="NF008218">
    <property type="entry name" value="PRK10985.1"/>
    <property type="match status" value="1"/>
</dbReference>
<accession>A0A3N4E4Z0</accession>
<dbReference type="AlphaFoldDB" id="A0A3N4E4Z0"/>
<reference evidence="6 8" key="1">
    <citation type="submission" date="2018-11" db="EMBL/GenBank/DDBJ databases">
        <title>Shewanella sp. M2.</title>
        <authorList>
            <person name="Hwang Y.J."/>
            <person name="Hwang C.Y."/>
        </authorList>
    </citation>
    <scope>NUCLEOTIDE SEQUENCE [LARGE SCALE GENOMIC DNA]</scope>
    <source>
        <strain evidence="6 8">M2</strain>
    </source>
</reference>
<dbReference type="RefSeq" id="WP_124012445.1">
    <property type="nucleotide sequence ID" value="NZ_CP034073.1"/>
</dbReference>
<dbReference type="Pfam" id="PF00561">
    <property type="entry name" value="Abhydrolase_1"/>
    <property type="match status" value="1"/>
</dbReference>
<feature type="active site" description="Charge relay system" evidence="4">
    <location>
        <position position="294"/>
    </location>
</feature>
<dbReference type="InterPro" id="IPR000952">
    <property type="entry name" value="AB_hydrolase_4_CS"/>
</dbReference>
<dbReference type="SUPFAM" id="SSF53474">
    <property type="entry name" value="alpha/beta-Hydrolases"/>
    <property type="match status" value="1"/>
</dbReference>
<dbReference type="InterPro" id="IPR012020">
    <property type="entry name" value="ABHD4"/>
</dbReference>
<dbReference type="InterPro" id="IPR029058">
    <property type="entry name" value="AB_hydrolase_fold"/>
</dbReference>
<dbReference type="Gene3D" id="3.40.50.1820">
    <property type="entry name" value="alpha/beta hydrolase"/>
    <property type="match status" value="1"/>
</dbReference>
<keyword evidence="8" id="KW-1185">Reference proteome</keyword>
<dbReference type="PROSITE" id="PS01133">
    <property type="entry name" value="UPF0017"/>
    <property type="match status" value="1"/>
</dbReference>
<evidence type="ECO:0000256" key="3">
    <source>
        <dbReference type="ARBA" id="ARBA00022801"/>
    </source>
</evidence>